<evidence type="ECO:0000259" key="6">
    <source>
        <dbReference type="Pfam" id="PF01957"/>
    </source>
</evidence>
<dbReference type="EMBL" id="MVBK01000028">
    <property type="protein sequence ID" value="OOG26432.1"/>
    <property type="molecule type" value="Genomic_DNA"/>
</dbReference>
<reference evidence="7 8" key="1">
    <citation type="submission" date="2017-02" db="EMBL/GenBank/DDBJ databases">
        <title>Genomic diversity within the haloalkaliphilic genus Thioalkalivibrio.</title>
        <authorList>
            <person name="Ahn A.-C."/>
            <person name="Meier-Kolthoff J."/>
            <person name="Overmars L."/>
            <person name="Richter M."/>
            <person name="Woyke T."/>
            <person name="Sorokin D.Y."/>
            <person name="Muyzer G."/>
        </authorList>
    </citation>
    <scope>NUCLEOTIDE SEQUENCE [LARGE SCALE GENOMIC DNA]</scope>
    <source>
        <strain evidence="7 8">ALJD</strain>
    </source>
</reference>
<protein>
    <recommendedName>
        <fullName evidence="6">NfeD-like C-terminal domain-containing protein</fullName>
    </recommendedName>
</protein>
<dbReference type="PANTHER" id="PTHR33507">
    <property type="entry name" value="INNER MEMBRANE PROTEIN YBBJ"/>
    <property type="match status" value="1"/>
</dbReference>
<evidence type="ECO:0000313" key="8">
    <source>
        <dbReference type="Proteomes" id="UP000189462"/>
    </source>
</evidence>
<dbReference type="GO" id="GO:0005886">
    <property type="term" value="C:plasma membrane"/>
    <property type="evidence" value="ECO:0007669"/>
    <property type="project" value="TreeGrafter"/>
</dbReference>
<accession>A0A1V3NNN9</accession>
<dbReference type="Gene3D" id="2.40.50.140">
    <property type="entry name" value="Nucleic acid-binding proteins"/>
    <property type="match status" value="1"/>
</dbReference>
<feature type="transmembrane region" description="Helical" evidence="5">
    <location>
        <begin position="36"/>
        <end position="54"/>
    </location>
</feature>
<dbReference type="InterPro" id="IPR012340">
    <property type="entry name" value="NA-bd_OB-fold"/>
</dbReference>
<dbReference type="AlphaFoldDB" id="A0A1V3NNN9"/>
<dbReference type="InterPro" id="IPR002810">
    <property type="entry name" value="NfeD-like_C"/>
</dbReference>
<evidence type="ECO:0000256" key="4">
    <source>
        <dbReference type="ARBA" id="ARBA00023136"/>
    </source>
</evidence>
<dbReference type="PANTHER" id="PTHR33507:SF3">
    <property type="entry name" value="INNER MEMBRANE PROTEIN YBBJ"/>
    <property type="match status" value="1"/>
</dbReference>
<keyword evidence="4 5" id="KW-0472">Membrane</keyword>
<comment type="subcellular location">
    <subcellularLocation>
        <location evidence="1">Membrane</location>
        <topology evidence="1">Multi-pass membrane protein</topology>
    </subcellularLocation>
</comment>
<sequence>MKIRQTRVLHNTLIMGGLCGLLLWAARGGMLDNLGALAWSAAFGGIYGLAYWYRLRKRIARQDRRFERNKIFVRFISPFEVVLQAAAYSHYLLIAIVAVALIGLTVDWFTGRWWSLVIGGFGLSAALVLAVCILLHERKHGPIHYHYDTRTWSGEEGMLYQVGEVVEPLAPRGRIRVRGELWNAESLSGETIPAGTRVEVIGHDGLTLKVDRV</sequence>
<evidence type="ECO:0000256" key="1">
    <source>
        <dbReference type="ARBA" id="ARBA00004141"/>
    </source>
</evidence>
<feature type="transmembrane region" description="Helical" evidence="5">
    <location>
        <begin position="113"/>
        <end position="135"/>
    </location>
</feature>
<dbReference type="STRING" id="108003.B1C78_05040"/>
<comment type="caution">
    <text evidence="7">The sequence shown here is derived from an EMBL/GenBank/DDBJ whole genome shotgun (WGS) entry which is preliminary data.</text>
</comment>
<evidence type="ECO:0000256" key="2">
    <source>
        <dbReference type="ARBA" id="ARBA00022692"/>
    </source>
</evidence>
<feature type="transmembrane region" description="Helical" evidence="5">
    <location>
        <begin position="12"/>
        <end position="30"/>
    </location>
</feature>
<evidence type="ECO:0000256" key="3">
    <source>
        <dbReference type="ARBA" id="ARBA00022989"/>
    </source>
</evidence>
<dbReference type="Pfam" id="PF01957">
    <property type="entry name" value="NfeD"/>
    <property type="match status" value="1"/>
</dbReference>
<dbReference type="SUPFAM" id="SSF141322">
    <property type="entry name" value="NfeD domain-like"/>
    <property type="match status" value="1"/>
</dbReference>
<keyword evidence="8" id="KW-1185">Reference proteome</keyword>
<feature type="domain" description="NfeD-like C-terminal" evidence="6">
    <location>
        <begin position="156"/>
        <end position="211"/>
    </location>
</feature>
<organism evidence="7 8">
    <name type="scientific">Thioalkalivibrio denitrificans</name>
    <dbReference type="NCBI Taxonomy" id="108003"/>
    <lineage>
        <taxon>Bacteria</taxon>
        <taxon>Pseudomonadati</taxon>
        <taxon>Pseudomonadota</taxon>
        <taxon>Gammaproteobacteria</taxon>
        <taxon>Chromatiales</taxon>
        <taxon>Ectothiorhodospiraceae</taxon>
        <taxon>Thioalkalivibrio</taxon>
    </lineage>
</organism>
<dbReference type="InterPro" id="IPR052165">
    <property type="entry name" value="Membrane_assoc_protease"/>
</dbReference>
<evidence type="ECO:0000313" key="7">
    <source>
        <dbReference type="EMBL" id="OOG26432.1"/>
    </source>
</evidence>
<dbReference type="RefSeq" id="WP_217698000.1">
    <property type="nucleotide sequence ID" value="NZ_MVBK01000028.1"/>
</dbReference>
<evidence type="ECO:0000256" key="5">
    <source>
        <dbReference type="SAM" id="Phobius"/>
    </source>
</evidence>
<gene>
    <name evidence="7" type="ORF">B1C78_05040</name>
</gene>
<proteinExistence type="predicted"/>
<name>A0A1V3NNN9_9GAMM</name>
<keyword evidence="3 5" id="KW-1133">Transmembrane helix</keyword>
<feature type="transmembrane region" description="Helical" evidence="5">
    <location>
        <begin position="75"/>
        <end position="101"/>
    </location>
</feature>
<dbReference type="Proteomes" id="UP000189462">
    <property type="component" value="Unassembled WGS sequence"/>
</dbReference>
<keyword evidence="2 5" id="KW-0812">Transmembrane</keyword>